<feature type="transmembrane region" description="Helical" evidence="1">
    <location>
        <begin position="6"/>
        <end position="23"/>
    </location>
</feature>
<accession>A0A5J6ST04</accession>
<feature type="transmembrane region" description="Helical" evidence="1">
    <location>
        <begin position="35"/>
        <end position="57"/>
    </location>
</feature>
<evidence type="ECO:0000313" key="3">
    <source>
        <dbReference type="Proteomes" id="UP000325517"/>
    </source>
</evidence>
<keyword evidence="1" id="KW-1133">Transmembrane helix</keyword>
<evidence type="ECO:0000313" key="2">
    <source>
        <dbReference type="EMBL" id="QFG01202.1"/>
    </source>
</evidence>
<dbReference type="Proteomes" id="UP000325517">
    <property type="component" value="Chromosome"/>
</dbReference>
<name>A0A5J6ST04_9BACI</name>
<dbReference type="OrthoDB" id="2888584at2"/>
<keyword evidence="1" id="KW-0472">Membrane</keyword>
<proteinExistence type="predicted"/>
<keyword evidence="1" id="KW-0812">Transmembrane</keyword>
<dbReference type="AlphaFoldDB" id="A0A5J6ST04"/>
<reference evidence="2 3" key="1">
    <citation type="submission" date="2018-07" db="EMBL/GenBank/DDBJ databases">
        <title>Complete genome sequence of Psychrobacillus sp. PB01, isolated from iceberg, and comparative genome analysis of Psychrobacillus strains.</title>
        <authorList>
            <person name="Lee P.C."/>
        </authorList>
    </citation>
    <scope>NUCLEOTIDE SEQUENCE [LARGE SCALE GENOMIC DNA]</scope>
    <source>
        <strain evidence="2 3">PB01</strain>
    </source>
</reference>
<keyword evidence="3" id="KW-1185">Reference proteome</keyword>
<gene>
    <name evidence="2" type="ORF">PB01_14480</name>
</gene>
<protein>
    <submittedName>
        <fullName evidence="2">Uncharacterized protein</fullName>
    </submittedName>
</protein>
<sequence length="60" mass="7021">MVILPMISMLLGLYSICLGLWELRIGLDRKRFITFLFTGLFLVFILPVIFVFPLIIIDFQ</sequence>
<dbReference type="EMBL" id="CP031223">
    <property type="protein sequence ID" value="QFG01202.1"/>
    <property type="molecule type" value="Genomic_DNA"/>
</dbReference>
<dbReference type="KEGG" id="psyo:PB01_14480"/>
<organism evidence="2 3">
    <name type="scientific">Psychrobacillus glaciei</name>
    <dbReference type="NCBI Taxonomy" id="2283160"/>
    <lineage>
        <taxon>Bacteria</taxon>
        <taxon>Bacillati</taxon>
        <taxon>Bacillota</taxon>
        <taxon>Bacilli</taxon>
        <taxon>Bacillales</taxon>
        <taxon>Bacillaceae</taxon>
        <taxon>Psychrobacillus</taxon>
    </lineage>
</organism>
<evidence type="ECO:0000256" key="1">
    <source>
        <dbReference type="SAM" id="Phobius"/>
    </source>
</evidence>